<organism evidence="2 3">
    <name type="scientific">Phakopsora pachyrhizi</name>
    <name type="common">Asian soybean rust disease fungus</name>
    <dbReference type="NCBI Taxonomy" id="170000"/>
    <lineage>
        <taxon>Eukaryota</taxon>
        <taxon>Fungi</taxon>
        <taxon>Dikarya</taxon>
        <taxon>Basidiomycota</taxon>
        <taxon>Pucciniomycotina</taxon>
        <taxon>Pucciniomycetes</taxon>
        <taxon>Pucciniales</taxon>
        <taxon>Phakopsoraceae</taxon>
        <taxon>Phakopsora</taxon>
    </lineage>
</organism>
<proteinExistence type="predicted"/>
<feature type="region of interest" description="Disordered" evidence="1">
    <location>
        <begin position="88"/>
        <end position="114"/>
    </location>
</feature>
<name>A0AAV0AXL6_PHAPC</name>
<accession>A0AAV0AXL6</accession>
<feature type="compositionally biased region" description="Polar residues" evidence="1">
    <location>
        <begin position="88"/>
        <end position="98"/>
    </location>
</feature>
<evidence type="ECO:0000256" key="1">
    <source>
        <dbReference type="SAM" id="MobiDB-lite"/>
    </source>
</evidence>
<dbReference type="AlphaFoldDB" id="A0AAV0AXL6"/>
<keyword evidence="3" id="KW-1185">Reference proteome</keyword>
<dbReference type="Proteomes" id="UP001153365">
    <property type="component" value="Unassembled WGS sequence"/>
</dbReference>
<feature type="compositionally biased region" description="Basic and acidic residues" evidence="1">
    <location>
        <begin position="100"/>
        <end position="114"/>
    </location>
</feature>
<reference evidence="2" key="1">
    <citation type="submission" date="2022-06" db="EMBL/GenBank/DDBJ databases">
        <authorList>
            <consortium name="SYNGENTA / RWTH Aachen University"/>
        </authorList>
    </citation>
    <scope>NUCLEOTIDE SEQUENCE</scope>
</reference>
<sequence>MVDMEILTMVVTNTQMITKPLTMDMANMTMLLAMQKPPHGYPRIYPEYQNQYNVNLSRSTPQSSYMQDHARSDDDHRNFLAPENEYQVPTTTFPSGSYSIKDKERQSQDFVQSKERQYQDTVIEAYDNLRASTEKYPDVDDYLLLTWMPHMAHFVKVLRSLKKEAEDDLFYLVSRKTSISRRTSIPTQRLTITNKKVFNKKISPTSYETVAQGSSIKPMTEHEELMGYTPQPLQRLIENIDNPPKDGGFGYTCVACSSGQGRWISTAELIRKHLSAEFKKDKKMYEMIGGKNIDEDIRNTQAGKSAGVADWLKMPLFGSYSGYPPFCMAFVDTNHYVVLHFKKVNGSIPAPPIDGWWLRKSSSRNKQVWLQSLETDLKLFQKLMPSASGGAVINVD</sequence>
<dbReference type="EMBL" id="CALTRL010001823">
    <property type="protein sequence ID" value="CAH7673821.1"/>
    <property type="molecule type" value="Genomic_DNA"/>
</dbReference>
<evidence type="ECO:0000313" key="2">
    <source>
        <dbReference type="EMBL" id="CAH7673821.1"/>
    </source>
</evidence>
<evidence type="ECO:0000313" key="3">
    <source>
        <dbReference type="Proteomes" id="UP001153365"/>
    </source>
</evidence>
<comment type="caution">
    <text evidence="2">The sequence shown here is derived from an EMBL/GenBank/DDBJ whole genome shotgun (WGS) entry which is preliminary data.</text>
</comment>
<gene>
    <name evidence="2" type="ORF">PPACK8108_LOCUS8718</name>
</gene>
<protein>
    <submittedName>
        <fullName evidence="2">Uncharacterized protein</fullName>
    </submittedName>
</protein>